<keyword evidence="3" id="KW-1185">Reference proteome</keyword>
<proteinExistence type="predicted"/>
<name>A0A7X2ZE61_9BACL</name>
<dbReference type="EMBL" id="WNZX01000023">
    <property type="protein sequence ID" value="MUG73275.1"/>
    <property type="molecule type" value="Genomic_DNA"/>
</dbReference>
<reference evidence="2 3" key="1">
    <citation type="submission" date="2019-11" db="EMBL/GenBank/DDBJ databases">
        <title>Draft genome sequences of five Paenibacillus species of dairy origin.</title>
        <authorList>
            <person name="Olajide A.M."/>
            <person name="Chen S."/>
            <person name="Lapointe G."/>
        </authorList>
    </citation>
    <scope>NUCLEOTIDE SEQUENCE [LARGE SCALE GENOMIC DNA]</scope>
    <source>
        <strain evidence="2 3">2CS3</strain>
    </source>
</reference>
<feature type="region of interest" description="Disordered" evidence="1">
    <location>
        <begin position="73"/>
        <end position="102"/>
    </location>
</feature>
<dbReference type="AlphaFoldDB" id="A0A7X2ZE61"/>
<dbReference type="RefSeq" id="WP_127609938.1">
    <property type="nucleotide sequence ID" value="NZ_JARTHJ010000021.1"/>
</dbReference>
<gene>
    <name evidence="2" type="ORF">GNP93_21820</name>
</gene>
<evidence type="ECO:0000256" key="1">
    <source>
        <dbReference type="SAM" id="MobiDB-lite"/>
    </source>
</evidence>
<comment type="caution">
    <text evidence="2">The sequence shown here is derived from an EMBL/GenBank/DDBJ whole genome shotgun (WGS) entry which is preliminary data.</text>
</comment>
<sequence>MDDPQKPRRKFLFKVDILIEEETNGLALETLLHLLNSDKVEDYQVKEGVELGKKIEYALKEAISKRHVKPFPAASHLKVPPENTEAPQTPGAKGARRAESDPHRSIWEEMKKCQENNSLLRLSIVKEKGVKLSMPCRIINIDPPSGNLSVYHVDEKKVYLLQINEIDDFEIS</sequence>
<dbReference type="Proteomes" id="UP000450917">
    <property type="component" value="Unassembled WGS sequence"/>
</dbReference>
<protein>
    <submittedName>
        <fullName evidence="2">Uncharacterized protein</fullName>
    </submittedName>
</protein>
<accession>A0A7X2ZE61</accession>
<organism evidence="2 3">
    <name type="scientific">Paenibacillus validus</name>
    <dbReference type="NCBI Taxonomy" id="44253"/>
    <lineage>
        <taxon>Bacteria</taxon>
        <taxon>Bacillati</taxon>
        <taxon>Bacillota</taxon>
        <taxon>Bacilli</taxon>
        <taxon>Bacillales</taxon>
        <taxon>Paenibacillaceae</taxon>
        <taxon>Paenibacillus</taxon>
    </lineage>
</organism>
<evidence type="ECO:0000313" key="2">
    <source>
        <dbReference type="EMBL" id="MUG73275.1"/>
    </source>
</evidence>
<evidence type="ECO:0000313" key="3">
    <source>
        <dbReference type="Proteomes" id="UP000450917"/>
    </source>
</evidence>